<dbReference type="STRING" id="1365950.SAMN05428963_11964"/>
<dbReference type="EMBL" id="FUXL01000019">
    <property type="protein sequence ID" value="SKA35570.1"/>
    <property type="molecule type" value="Genomic_DNA"/>
</dbReference>
<evidence type="ECO:0000256" key="1">
    <source>
        <dbReference type="ARBA" id="ARBA00004651"/>
    </source>
</evidence>
<dbReference type="RefSeq" id="WP_078710143.1">
    <property type="nucleotide sequence ID" value="NZ_FUXL01000019.1"/>
</dbReference>
<dbReference type="InterPro" id="IPR011620">
    <property type="entry name" value="Sig_transdc_His_kinase_LytS_TM"/>
</dbReference>
<evidence type="ECO:0000313" key="12">
    <source>
        <dbReference type="Proteomes" id="UP000190135"/>
    </source>
</evidence>
<dbReference type="PROSITE" id="PS50887">
    <property type="entry name" value="GGDEF"/>
    <property type="match status" value="1"/>
</dbReference>
<gene>
    <name evidence="11" type="ORF">SAMN05428963_11964</name>
</gene>
<evidence type="ECO:0000256" key="8">
    <source>
        <dbReference type="SAM" id="MobiDB-lite"/>
    </source>
</evidence>
<accession>A0A1T4T4W8</accession>
<feature type="domain" description="GGDEF" evidence="10">
    <location>
        <begin position="227"/>
        <end position="359"/>
    </location>
</feature>
<dbReference type="EC" id="2.7.7.65" evidence="2"/>
<evidence type="ECO:0000256" key="5">
    <source>
        <dbReference type="ARBA" id="ARBA00022989"/>
    </source>
</evidence>
<keyword evidence="5 9" id="KW-1133">Transmembrane helix</keyword>
<dbReference type="SMART" id="SM00267">
    <property type="entry name" value="GGDEF"/>
    <property type="match status" value="1"/>
</dbReference>
<feature type="compositionally biased region" description="Low complexity" evidence="8">
    <location>
        <begin position="375"/>
        <end position="384"/>
    </location>
</feature>
<name>A0A1T4T4W8_9HYPH</name>
<dbReference type="CDD" id="cd01949">
    <property type="entry name" value="GGDEF"/>
    <property type="match status" value="1"/>
</dbReference>
<evidence type="ECO:0000256" key="3">
    <source>
        <dbReference type="ARBA" id="ARBA00022475"/>
    </source>
</evidence>
<feature type="transmembrane region" description="Helical" evidence="9">
    <location>
        <begin position="130"/>
        <end position="151"/>
    </location>
</feature>
<dbReference type="InterPro" id="IPR029787">
    <property type="entry name" value="Nucleotide_cyclase"/>
</dbReference>
<evidence type="ECO:0000256" key="6">
    <source>
        <dbReference type="ARBA" id="ARBA00023136"/>
    </source>
</evidence>
<comment type="subcellular location">
    <subcellularLocation>
        <location evidence="1">Cell membrane</location>
        <topology evidence="1">Multi-pass membrane protein</topology>
    </subcellularLocation>
</comment>
<dbReference type="InterPro" id="IPR050469">
    <property type="entry name" value="Diguanylate_Cyclase"/>
</dbReference>
<keyword evidence="3" id="KW-1003">Cell membrane</keyword>
<feature type="transmembrane region" description="Helical" evidence="9">
    <location>
        <begin position="157"/>
        <end position="182"/>
    </location>
</feature>
<dbReference type="GO" id="GO:0000155">
    <property type="term" value="F:phosphorelay sensor kinase activity"/>
    <property type="evidence" value="ECO:0007669"/>
    <property type="project" value="InterPro"/>
</dbReference>
<dbReference type="OrthoDB" id="9812260at2"/>
<feature type="transmembrane region" description="Helical" evidence="9">
    <location>
        <begin position="69"/>
        <end position="92"/>
    </location>
</feature>
<dbReference type="PANTHER" id="PTHR45138:SF9">
    <property type="entry name" value="DIGUANYLATE CYCLASE DGCM-RELATED"/>
    <property type="match status" value="1"/>
</dbReference>
<feature type="transmembrane region" description="Helical" evidence="9">
    <location>
        <begin position="98"/>
        <end position="118"/>
    </location>
</feature>
<evidence type="ECO:0000256" key="4">
    <source>
        <dbReference type="ARBA" id="ARBA00022692"/>
    </source>
</evidence>
<dbReference type="GO" id="GO:0043709">
    <property type="term" value="P:cell adhesion involved in single-species biofilm formation"/>
    <property type="evidence" value="ECO:0007669"/>
    <property type="project" value="TreeGrafter"/>
</dbReference>
<dbReference type="InterPro" id="IPR043128">
    <property type="entry name" value="Rev_trsase/Diguanyl_cyclase"/>
</dbReference>
<dbReference type="GO" id="GO:0071555">
    <property type="term" value="P:cell wall organization"/>
    <property type="evidence" value="ECO:0007669"/>
    <property type="project" value="InterPro"/>
</dbReference>
<feature type="transmembrane region" description="Helical" evidence="9">
    <location>
        <begin position="5"/>
        <end position="25"/>
    </location>
</feature>
<dbReference type="NCBIfam" id="TIGR00254">
    <property type="entry name" value="GGDEF"/>
    <property type="match status" value="1"/>
</dbReference>
<evidence type="ECO:0000313" key="11">
    <source>
        <dbReference type="EMBL" id="SKA35570.1"/>
    </source>
</evidence>
<dbReference type="SUPFAM" id="SSF55073">
    <property type="entry name" value="Nucleotide cyclase"/>
    <property type="match status" value="1"/>
</dbReference>
<dbReference type="Pfam" id="PF07694">
    <property type="entry name" value="5TM-5TMR_LYT"/>
    <property type="match status" value="1"/>
</dbReference>
<dbReference type="PANTHER" id="PTHR45138">
    <property type="entry name" value="REGULATORY COMPONENTS OF SENSORY TRANSDUCTION SYSTEM"/>
    <property type="match status" value="1"/>
</dbReference>
<protein>
    <recommendedName>
        <fullName evidence="2">diguanylate cyclase</fullName>
        <ecNumber evidence="2">2.7.7.65</ecNumber>
    </recommendedName>
</protein>
<feature type="compositionally biased region" description="Basic and acidic residues" evidence="8">
    <location>
        <begin position="354"/>
        <end position="363"/>
    </location>
</feature>
<proteinExistence type="predicted"/>
<dbReference type="FunFam" id="3.30.70.270:FF:000001">
    <property type="entry name" value="Diguanylate cyclase domain protein"/>
    <property type="match status" value="1"/>
</dbReference>
<sequence length="384" mass="40830">MIDIFIAMATSASHLALVTIAYGMIRRMRLPRAASALLQAAAFSLGTLAVMVSPAPLAAGVMIDARATVIGLAAAFAGPIPAIAAAITGALYRLHIGGAGAAMGCLSILYVLASGLWWRFRPRPHAETRWSDLVLLGSVLVPHAAVVFFIPTDKAPGVILAVVAVMAASCFVSTLAFGRLILREDQLLERERVLRDFAYADPLTGLPNRREFEAKIEEAFGRGTPPASGCLLLMDFDHFKDVNDRFGHAAGDDALKQLARLLQTTLRAGDFVARHGGEEFVAFLPETSALDARYIAERIRQRVAWEAMKVGEETLLVTVSIGIASANGKMSLAELFASADKALYRAKTAGRNRVEAAAEERGRNLPLPATDEAEPSSAAPAAAA</sequence>
<feature type="transmembrane region" description="Helical" evidence="9">
    <location>
        <begin position="37"/>
        <end position="57"/>
    </location>
</feature>
<dbReference type="Pfam" id="PF00990">
    <property type="entry name" value="GGDEF"/>
    <property type="match status" value="1"/>
</dbReference>
<evidence type="ECO:0000259" key="10">
    <source>
        <dbReference type="PROSITE" id="PS50887"/>
    </source>
</evidence>
<keyword evidence="4 9" id="KW-0812">Transmembrane</keyword>
<dbReference type="GO" id="GO:1902201">
    <property type="term" value="P:negative regulation of bacterial-type flagellum-dependent cell motility"/>
    <property type="evidence" value="ECO:0007669"/>
    <property type="project" value="TreeGrafter"/>
</dbReference>
<comment type="catalytic activity">
    <reaction evidence="7">
        <text>2 GTP = 3',3'-c-di-GMP + 2 diphosphate</text>
        <dbReference type="Rhea" id="RHEA:24898"/>
        <dbReference type="ChEBI" id="CHEBI:33019"/>
        <dbReference type="ChEBI" id="CHEBI:37565"/>
        <dbReference type="ChEBI" id="CHEBI:58805"/>
        <dbReference type="EC" id="2.7.7.65"/>
    </reaction>
</comment>
<reference evidence="11 12" key="1">
    <citation type="submission" date="2017-02" db="EMBL/GenBank/DDBJ databases">
        <authorList>
            <person name="Peterson S.W."/>
        </authorList>
    </citation>
    <scope>NUCLEOTIDE SEQUENCE [LARGE SCALE GENOMIC DNA]</scope>
    <source>
        <strain evidence="11 12">USBA 369</strain>
    </source>
</reference>
<dbReference type="Gene3D" id="3.30.70.270">
    <property type="match status" value="1"/>
</dbReference>
<evidence type="ECO:0000256" key="2">
    <source>
        <dbReference type="ARBA" id="ARBA00012528"/>
    </source>
</evidence>
<dbReference type="GO" id="GO:0052621">
    <property type="term" value="F:diguanylate cyclase activity"/>
    <property type="evidence" value="ECO:0007669"/>
    <property type="project" value="UniProtKB-EC"/>
</dbReference>
<keyword evidence="6 9" id="KW-0472">Membrane</keyword>
<dbReference type="Proteomes" id="UP000190135">
    <property type="component" value="Unassembled WGS sequence"/>
</dbReference>
<dbReference type="InterPro" id="IPR000160">
    <property type="entry name" value="GGDEF_dom"/>
</dbReference>
<dbReference type="AlphaFoldDB" id="A0A1T4T4W8"/>
<evidence type="ECO:0000256" key="7">
    <source>
        <dbReference type="ARBA" id="ARBA00034247"/>
    </source>
</evidence>
<evidence type="ECO:0000256" key="9">
    <source>
        <dbReference type="SAM" id="Phobius"/>
    </source>
</evidence>
<feature type="region of interest" description="Disordered" evidence="8">
    <location>
        <begin position="354"/>
        <end position="384"/>
    </location>
</feature>
<organism evidence="11 12">
    <name type="scientific">Consotaella salsifontis</name>
    <dbReference type="NCBI Taxonomy" id="1365950"/>
    <lineage>
        <taxon>Bacteria</taxon>
        <taxon>Pseudomonadati</taxon>
        <taxon>Pseudomonadota</taxon>
        <taxon>Alphaproteobacteria</taxon>
        <taxon>Hyphomicrobiales</taxon>
        <taxon>Aurantimonadaceae</taxon>
        <taxon>Consotaella</taxon>
    </lineage>
</organism>
<dbReference type="GO" id="GO:0005886">
    <property type="term" value="C:plasma membrane"/>
    <property type="evidence" value="ECO:0007669"/>
    <property type="project" value="UniProtKB-SubCell"/>
</dbReference>
<keyword evidence="12" id="KW-1185">Reference proteome</keyword>